<feature type="region of interest" description="Disordered" evidence="1">
    <location>
        <begin position="228"/>
        <end position="250"/>
    </location>
</feature>
<evidence type="ECO:0000313" key="5">
    <source>
        <dbReference type="Proteomes" id="UP001221328"/>
    </source>
</evidence>
<feature type="transmembrane region" description="Helical" evidence="2">
    <location>
        <begin position="203"/>
        <end position="220"/>
    </location>
</feature>
<dbReference type="SMART" id="SM00014">
    <property type="entry name" value="acidPPc"/>
    <property type="match status" value="1"/>
</dbReference>
<keyword evidence="2" id="KW-1133">Transmembrane helix</keyword>
<dbReference type="SUPFAM" id="SSF48317">
    <property type="entry name" value="Acid phosphatase/Vanadium-dependent haloperoxidase"/>
    <property type="match status" value="1"/>
</dbReference>
<dbReference type="PANTHER" id="PTHR14969">
    <property type="entry name" value="SPHINGOSINE-1-PHOSPHATE PHOSPHOHYDROLASE"/>
    <property type="match status" value="1"/>
</dbReference>
<evidence type="ECO:0000256" key="2">
    <source>
        <dbReference type="SAM" id="Phobius"/>
    </source>
</evidence>
<gene>
    <name evidence="4" type="ORF">PO587_11665</name>
</gene>
<dbReference type="EMBL" id="JAQOSK010000003">
    <property type="protein sequence ID" value="MDC2955122.1"/>
    <property type="molecule type" value="Genomic_DNA"/>
</dbReference>
<proteinExistence type="predicted"/>
<protein>
    <submittedName>
        <fullName evidence="4">Phosphatase PAP2 family protein</fullName>
    </submittedName>
</protein>
<name>A0ABT5FRE9_9ACTN</name>
<dbReference type="CDD" id="cd03392">
    <property type="entry name" value="PAP2_like_2"/>
    <property type="match status" value="1"/>
</dbReference>
<dbReference type="InterPro" id="IPR036938">
    <property type="entry name" value="PAP2/HPO_sf"/>
</dbReference>
<feature type="compositionally biased region" description="Basic and acidic residues" evidence="1">
    <location>
        <begin position="228"/>
        <end position="237"/>
    </location>
</feature>
<evidence type="ECO:0000256" key="1">
    <source>
        <dbReference type="SAM" id="MobiDB-lite"/>
    </source>
</evidence>
<reference evidence="4 5" key="1">
    <citation type="journal article" date="2015" name="Int. J. Syst. Evol. Microbiol.">
        <title>Streptomyces gilvifuscus sp. nov., an actinomycete that produces antibacterial compounds isolated from soil.</title>
        <authorList>
            <person name="Nguyen T.M."/>
            <person name="Kim J."/>
        </authorList>
    </citation>
    <scope>NUCLEOTIDE SEQUENCE [LARGE SCALE GENOMIC DNA]</scope>
    <source>
        <strain evidence="4 5">T113</strain>
    </source>
</reference>
<keyword evidence="2" id="KW-0812">Transmembrane</keyword>
<dbReference type="PANTHER" id="PTHR14969:SF13">
    <property type="entry name" value="AT30094P"/>
    <property type="match status" value="1"/>
</dbReference>
<dbReference type="RefSeq" id="WP_272175131.1">
    <property type="nucleotide sequence ID" value="NZ_JAQOSK010000003.1"/>
</dbReference>
<evidence type="ECO:0000313" key="4">
    <source>
        <dbReference type="EMBL" id="MDC2955122.1"/>
    </source>
</evidence>
<feature type="transmembrane region" description="Helical" evidence="2">
    <location>
        <begin position="176"/>
        <end position="197"/>
    </location>
</feature>
<feature type="transmembrane region" description="Helical" evidence="2">
    <location>
        <begin position="21"/>
        <end position="41"/>
    </location>
</feature>
<dbReference type="InterPro" id="IPR000326">
    <property type="entry name" value="PAP2/HPO"/>
</dbReference>
<dbReference type="Pfam" id="PF01569">
    <property type="entry name" value="PAP2"/>
    <property type="match status" value="1"/>
</dbReference>
<organism evidence="4 5">
    <name type="scientific">Streptomyces gilvifuscus</name>
    <dbReference type="NCBI Taxonomy" id="1550617"/>
    <lineage>
        <taxon>Bacteria</taxon>
        <taxon>Bacillati</taxon>
        <taxon>Actinomycetota</taxon>
        <taxon>Actinomycetes</taxon>
        <taxon>Kitasatosporales</taxon>
        <taxon>Streptomycetaceae</taxon>
        <taxon>Streptomyces</taxon>
    </lineage>
</organism>
<feature type="transmembrane region" description="Helical" evidence="2">
    <location>
        <begin position="104"/>
        <end position="122"/>
    </location>
</feature>
<feature type="transmembrane region" description="Helical" evidence="2">
    <location>
        <begin position="142"/>
        <end position="164"/>
    </location>
</feature>
<feature type="domain" description="Phosphatidic acid phosphatase type 2/haloperoxidase" evidence="3">
    <location>
        <begin position="104"/>
        <end position="218"/>
    </location>
</feature>
<keyword evidence="2" id="KW-0472">Membrane</keyword>
<dbReference type="Proteomes" id="UP001221328">
    <property type="component" value="Unassembled WGS sequence"/>
</dbReference>
<feature type="transmembrane region" description="Helical" evidence="2">
    <location>
        <begin position="82"/>
        <end position="97"/>
    </location>
</feature>
<evidence type="ECO:0000259" key="3">
    <source>
        <dbReference type="SMART" id="SM00014"/>
    </source>
</evidence>
<accession>A0ABT5FRE9</accession>
<dbReference type="Gene3D" id="1.20.144.10">
    <property type="entry name" value="Phosphatidic acid phosphatase type 2/haloperoxidase"/>
    <property type="match status" value="2"/>
</dbReference>
<keyword evidence="5" id="KW-1185">Reference proteome</keyword>
<sequence length="250" mass="27079">MHNPPVVSPPRPPDHRLAARAAGTAGVLAVCSVLLLALVVAEWHPLMVLDGDVARTTHRWAVAEPGLTHVCRILTDWVWDPWTMRLATVLTVVWLVWRRSARWTAYWLVATVTLGSVVQQGLKAAVGRPRPVWPDPVDSARYAAFPSGHAMTATIVCGLLLWLVHHYGAGPALRRTALWVAVVSVTGVGLTRVWLGVHWPSDVLGGWLLGAAMVAVAVGVHQRWGPERAPAESDRVGRGGLPPARRDLAS</sequence>
<comment type="caution">
    <text evidence="4">The sequence shown here is derived from an EMBL/GenBank/DDBJ whole genome shotgun (WGS) entry which is preliminary data.</text>
</comment>